<dbReference type="AlphaFoldDB" id="A0A7G9XZP8"/>
<evidence type="ECO:0000313" key="2">
    <source>
        <dbReference type="EMBL" id="QNO41659.1"/>
    </source>
</evidence>
<evidence type="ECO:0000313" key="1">
    <source>
        <dbReference type="EMBL" id="QNO41232.1"/>
    </source>
</evidence>
<dbReference type="EMBL" id="MT630608">
    <property type="protein sequence ID" value="QNO41232.1"/>
    <property type="molecule type" value="Genomic_DNA"/>
</dbReference>
<organism evidence="1">
    <name type="scientific">Candidatus Methanogaster sp. ANME-2c ERB4</name>
    <dbReference type="NCBI Taxonomy" id="2759911"/>
    <lineage>
        <taxon>Archaea</taxon>
        <taxon>Methanobacteriati</taxon>
        <taxon>Methanobacteriota</taxon>
        <taxon>Stenosarchaea group</taxon>
        <taxon>Methanomicrobia</taxon>
        <taxon>Methanosarcinales</taxon>
        <taxon>ANME-2 cluster</taxon>
        <taxon>Candidatus Methanogasteraceae</taxon>
        <taxon>Candidatus Methanogaster</taxon>
    </lineage>
</organism>
<gene>
    <name evidence="1" type="ORF">APGBGGHG_00015</name>
    <name evidence="2" type="ORF">DEHNNBFE_00015</name>
</gene>
<accession>A0A7G9XZP8</accession>
<dbReference type="EMBL" id="MT630655">
    <property type="protein sequence ID" value="QNO41659.1"/>
    <property type="molecule type" value="Genomic_DNA"/>
</dbReference>
<protein>
    <submittedName>
        <fullName evidence="1">Uncharacterized protein</fullName>
    </submittedName>
</protein>
<sequence>MYTNMTSCLIGHGMFHSSDITYYELRAPRLSRMFVEDRSLPPDRSRITLPDKVL</sequence>
<reference evidence="1" key="1">
    <citation type="submission" date="2020-06" db="EMBL/GenBank/DDBJ databases">
        <title>Unique genomic features of the anaerobic methanotrophic archaea.</title>
        <authorList>
            <person name="Chadwick G.L."/>
            <person name="Skennerton C.T."/>
            <person name="Laso-Perez R."/>
            <person name="Leu A.O."/>
            <person name="Speth D.R."/>
            <person name="Yu H."/>
            <person name="Morgan-Lang C."/>
            <person name="Hatzenpichler R."/>
            <person name="Goudeau D."/>
            <person name="Malmstrom R."/>
            <person name="Brazelton W.J."/>
            <person name="Woyke T."/>
            <person name="Hallam S.J."/>
            <person name="Tyson G.W."/>
            <person name="Wegener G."/>
            <person name="Boetius A."/>
            <person name="Orphan V."/>
        </authorList>
    </citation>
    <scope>NUCLEOTIDE SEQUENCE</scope>
</reference>
<proteinExistence type="predicted"/>
<name>A0A7G9XZP8_9EURY</name>